<protein>
    <submittedName>
        <fullName evidence="8">(Fe-S)-binding protein</fullName>
    </submittedName>
</protein>
<sequence length="689" mass="77361">MTIKNAIFIVFFFAAVGYFLFNAWRLIEYIRVGKPENRFDNLPRRFWDLLVIGFAQTKIMRHWWAGALHVAVFWGFCVLTLASFEVVLEGFHPQASLYFLPGYGPLTLLQDVFGVLVLAASLTFLFRRYVTKPKRFSGAEMKPESRMDATLILAMIIALMVTMFVANGTHPATNSVIFGNRPISEVVGFYLGGNQNEVLFEVAWWSHAVVLFVFLNYLPFSKHLHVIASLPNVFFASHQSSGVLPKMDLEAEDIETFGASDVEHFTWKQLFDSYTCTECGRCTAVCPANNTGKPLSPRKIMMDIRHRVEEKGELTIGKLGAFTKGVAANGHGNGHGEVAESVKHALAQKIIGEGFITPEELWACTTCQACMQECPVSIEHVPTIVDMRRNLVLQEADFPGELNTLFTNLENKYSPWAFSHDGRADWAEGLDIPLMSMIEADQKQVEVLFWVGCAGSYDDRYRRVVQSVARLLKRAGIAFAILGKEEKCTGDPARRAGNEYLAQTLIQENVETLNNYKSRFKTVLTSCPHCFNAIKNEWSQFGGTFEVMHHSQYLSKLVAEGRITPTQKIEATAVYHDSCYLGRSNHIYDEPRQTLVQIGAKLTEMERSRDKGMCCGAGGARMWMEEAGERVNVERTRQALETKPDVVAAACPFCMTMLTDGLKAHNEERVKVFDIAELLEQATGGDKRI</sequence>
<keyword evidence="2" id="KW-0479">Metal-binding</keyword>
<evidence type="ECO:0000313" key="9">
    <source>
        <dbReference type="Proteomes" id="UP000676506"/>
    </source>
</evidence>
<dbReference type="SUPFAM" id="SSF46548">
    <property type="entry name" value="alpha-helical ferredoxin"/>
    <property type="match status" value="1"/>
</dbReference>
<dbReference type="RefSeq" id="WP_211428982.1">
    <property type="nucleotide sequence ID" value="NZ_CP072648.1"/>
</dbReference>
<dbReference type="SUPFAM" id="SSF103501">
    <property type="entry name" value="Respiratory nitrate reductase 1 gamma chain"/>
    <property type="match status" value="1"/>
</dbReference>
<keyword evidence="1" id="KW-0004">4Fe-4S</keyword>
<organism evidence="8 9">
    <name type="scientific">Chloracidobacterium validum</name>
    <dbReference type="NCBI Taxonomy" id="2821543"/>
    <lineage>
        <taxon>Bacteria</taxon>
        <taxon>Pseudomonadati</taxon>
        <taxon>Acidobacteriota</taxon>
        <taxon>Terriglobia</taxon>
        <taxon>Terriglobales</taxon>
        <taxon>Acidobacteriaceae</taxon>
        <taxon>Chloracidobacterium</taxon>
    </lineage>
</organism>
<evidence type="ECO:0000259" key="7">
    <source>
        <dbReference type="PROSITE" id="PS51379"/>
    </source>
</evidence>
<evidence type="ECO:0000256" key="6">
    <source>
        <dbReference type="SAM" id="Phobius"/>
    </source>
</evidence>
<evidence type="ECO:0000256" key="3">
    <source>
        <dbReference type="ARBA" id="ARBA00023002"/>
    </source>
</evidence>
<dbReference type="PANTHER" id="PTHR43255:SF1">
    <property type="entry name" value="IRON-SULFUR-BINDING OXIDOREDUCTASE FADF-RELATED"/>
    <property type="match status" value="1"/>
</dbReference>
<feature type="transmembrane region" description="Helical" evidence="6">
    <location>
        <begin position="147"/>
        <end position="166"/>
    </location>
</feature>
<dbReference type="PROSITE" id="PS51379">
    <property type="entry name" value="4FE4S_FER_2"/>
    <property type="match status" value="1"/>
</dbReference>
<dbReference type="InterPro" id="IPR017900">
    <property type="entry name" value="4Fe4S_Fe_S_CS"/>
</dbReference>
<feature type="transmembrane region" description="Helical" evidence="6">
    <location>
        <begin position="108"/>
        <end position="126"/>
    </location>
</feature>
<feature type="transmembrane region" description="Helical" evidence="6">
    <location>
        <begin position="6"/>
        <end position="24"/>
    </location>
</feature>
<keyword evidence="5" id="KW-0411">Iron-sulfur</keyword>
<dbReference type="Gene3D" id="1.20.950.20">
    <property type="entry name" value="Transmembrane di-heme cytochromes, Chain C"/>
    <property type="match status" value="1"/>
</dbReference>
<evidence type="ECO:0000256" key="1">
    <source>
        <dbReference type="ARBA" id="ARBA00022485"/>
    </source>
</evidence>
<evidence type="ECO:0000256" key="5">
    <source>
        <dbReference type="ARBA" id="ARBA00023014"/>
    </source>
</evidence>
<evidence type="ECO:0000256" key="2">
    <source>
        <dbReference type="ARBA" id="ARBA00022723"/>
    </source>
</evidence>
<dbReference type="Proteomes" id="UP000676506">
    <property type="component" value="Chromosome 1"/>
</dbReference>
<dbReference type="Gene3D" id="1.10.1060.10">
    <property type="entry name" value="Alpha-helical ferredoxin"/>
    <property type="match status" value="1"/>
</dbReference>
<name>A0ABX8B8V1_9BACT</name>
<dbReference type="InterPro" id="IPR004017">
    <property type="entry name" value="Cys_rich_dom"/>
</dbReference>
<keyword evidence="6" id="KW-0472">Membrane</keyword>
<dbReference type="EMBL" id="CP072648">
    <property type="protein sequence ID" value="QUW03091.1"/>
    <property type="molecule type" value="Genomic_DNA"/>
</dbReference>
<reference evidence="8 9" key="1">
    <citation type="submission" date="2021-03" db="EMBL/GenBank/DDBJ databases">
        <title>Genomic and phenotypic characterization of Chloracidobacterium isolates provides evidence for multiple species.</title>
        <authorList>
            <person name="Saini M.K."/>
            <person name="Costas A.M.G."/>
            <person name="Tank M."/>
            <person name="Bryant D.A."/>
        </authorList>
    </citation>
    <scope>NUCLEOTIDE SEQUENCE [LARGE SCALE GENOMIC DNA]</scope>
    <source>
        <strain evidence="8 9">BV2-C</strain>
    </source>
</reference>
<dbReference type="InterPro" id="IPR051460">
    <property type="entry name" value="HdrC_iron-sulfur_subunit"/>
</dbReference>
<keyword evidence="3" id="KW-0560">Oxidoreductase</keyword>
<keyword evidence="9" id="KW-1185">Reference proteome</keyword>
<proteinExistence type="predicted"/>
<feature type="transmembrane region" description="Helical" evidence="6">
    <location>
        <begin position="63"/>
        <end position="88"/>
    </location>
</feature>
<keyword evidence="6" id="KW-0812">Transmembrane</keyword>
<dbReference type="InterPro" id="IPR017896">
    <property type="entry name" value="4Fe4S_Fe-S-bd"/>
</dbReference>
<accession>A0ABX8B8V1</accession>
<dbReference type="Pfam" id="PF13187">
    <property type="entry name" value="Fer4_9"/>
    <property type="match status" value="1"/>
</dbReference>
<evidence type="ECO:0000256" key="4">
    <source>
        <dbReference type="ARBA" id="ARBA00023004"/>
    </source>
</evidence>
<dbReference type="InterPro" id="IPR036197">
    <property type="entry name" value="NarG-like_sf"/>
</dbReference>
<dbReference type="PROSITE" id="PS00198">
    <property type="entry name" value="4FE4S_FER_1"/>
    <property type="match status" value="2"/>
</dbReference>
<dbReference type="Pfam" id="PF02754">
    <property type="entry name" value="CCG"/>
    <property type="match status" value="2"/>
</dbReference>
<dbReference type="PANTHER" id="PTHR43255">
    <property type="entry name" value="IRON-SULFUR-BINDING OXIDOREDUCTASE FADF-RELATED-RELATED"/>
    <property type="match status" value="1"/>
</dbReference>
<evidence type="ECO:0000313" key="8">
    <source>
        <dbReference type="EMBL" id="QUW03091.1"/>
    </source>
</evidence>
<gene>
    <name evidence="8" type="ORF">J8C06_01200</name>
</gene>
<keyword evidence="4" id="KW-0408">Iron</keyword>
<feature type="domain" description="4Fe-4S ferredoxin-type" evidence="7">
    <location>
        <begin position="267"/>
        <end position="296"/>
    </location>
</feature>
<keyword evidence="6" id="KW-1133">Transmembrane helix</keyword>
<dbReference type="InterPro" id="IPR009051">
    <property type="entry name" value="Helical_ferredxn"/>
</dbReference>